<dbReference type="InterPro" id="IPR011006">
    <property type="entry name" value="CheY-like_superfamily"/>
</dbReference>
<evidence type="ECO:0000259" key="1">
    <source>
        <dbReference type="PROSITE" id="PS50043"/>
    </source>
</evidence>
<dbReference type="PANTHER" id="PTHR45566">
    <property type="entry name" value="HTH-TYPE TRANSCRIPTIONAL REGULATOR YHJB-RELATED"/>
    <property type="match status" value="1"/>
</dbReference>
<dbReference type="PANTHER" id="PTHR45566:SF1">
    <property type="entry name" value="HTH-TYPE TRANSCRIPTIONAL REGULATOR YHJB-RELATED"/>
    <property type="match status" value="1"/>
</dbReference>
<dbReference type="Proteomes" id="UP000184526">
    <property type="component" value="Unassembled WGS sequence"/>
</dbReference>
<dbReference type="CDD" id="cd06170">
    <property type="entry name" value="LuxR_C_like"/>
    <property type="match status" value="1"/>
</dbReference>
<accession>A0A1M5YA67</accession>
<dbReference type="OrthoDB" id="9795108at2"/>
<dbReference type="GO" id="GO:0006355">
    <property type="term" value="P:regulation of DNA-templated transcription"/>
    <property type="evidence" value="ECO:0007669"/>
    <property type="project" value="InterPro"/>
</dbReference>
<dbReference type="PROSITE" id="PS00622">
    <property type="entry name" value="HTH_LUXR_1"/>
    <property type="match status" value="1"/>
</dbReference>
<dbReference type="PRINTS" id="PR00038">
    <property type="entry name" value="HTHLUXR"/>
</dbReference>
<dbReference type="STRING" id="1121306.SAMN02745196_02782"/>
<protein>
    <submittedName>
        <fullName evidence="2">Two component transcriptional regulator, LuxR family</fullName>
    </submittedName>
</protein>
<gene>
    <name evidence="2" type="ORF">SAMN02745196_02782</name>
</gene>
<dbReference type="AlphaFoldDB" id="A0A1M5YA67"/>
<feature type="domain" description="HTH luxR-type" evidence="1">
    <location>
        <begin position="136"/>
        <end position="201"/>
    </location>
</feature>
<dbReference type="Pfam" id="PF00196">
    <property type="entry name" value="GerE"/>
    <property type="match status" value="1"/>
</dbReference>
<sequence length="203" mass="23932">MNAIIISEYFIVQDAINQLLYKNFNIEEIKNLKELNSFKELNLMNYELLIINMDYEDDKIISLVRSIKNNYRNIQIIMLNFKSNLNLALEYIQSGIDAYLLNIKEKDEFIYAIRKVLEGKKYFDSSLLEKILNDSTKNRALDLTDRETQILEEVSKGLSNKEIASILYLSEYTVKKHISNILKKLKLKSRRDLMIYALKNRTS</sequence>
<dbReference type="GO" id="GO:0003677">
    <property type="term" value="F:DNA binding"/>
    <property type="evidence" value="ECO:0007669"/>
    <property type="project" value="InterPro"/>
</dbReference>
<dbReference type="InterPro" id="IPR000792">
    <property type="entry name" value="Tscrpt_reg_LuxR_C"/>
</dbReference>
<dbReference type="Gene3D" id="3.40.50.2300">
    <property type="match status" value="1"/>
</dbReference>
<dbReference type="PROSITE" id="PS50043">
    <property type="entry name" value="HTH_LUXR_2"/>
    <property type="match status" value="1"/>
</dbReference>
<dbReference type="EMBL" id="FQXP01000012">
    <property type="protein sequence ID" value="SHI08937.1"/>
    <property type="molecule type" value="Genomic_DNA"/>
</dbReference>
<dbReference type="InterPro" id="IPR051015">
    <property type="entry name" value="EvgA-like"/>
</dbReference>
<dbReference type="RefSeq" id="WP_072832603.1">
    <property type="nucleotide sequence ID" value="NZ_FQXP01000012.1"/>
</dbReference>
<dbReference type="SUPFAM" id="SSF52172">
    <property type="entry name" value="CheY-like"/>
    <property type="match status" value="1"/>
</dbReference>
<evidence type="ECO:0000313" key="2">
    <source>
        <dbReference type="EMBL" id="SHI08937.1"/>
    </source>
</evidence>
<name>A0A1M5YA67_9CLOT</name>
<keyword evidence="3" id="KW-1185">Reference proteome</keyword>
<organism evidence="2 3">
    <name type="scientific">Clostridium collagenovorans DSM 3089</name>
    <dbReference type="NCBI Taxonomy" id="1121306"/>
    <lineage>
        <taxon>Bacteria</taxon>
        <taxon>Bacillati</taxon>
        <taxon>Bacillota</taxon>
        <taxon>Clostridia</taxon>
        <taxon>Eubacteriales</taxon>
        <taxon>Clostridiaceae</taxon>
        <taxon>Clostridium</taxon>
    </lineage>
</organism>
<dbReference type="InterPro" id="IPR016032">
    <property type="entry name" value="Sig_transdc_resp-reg_C-effctor"/>
</dbReference>
<dbReference type="SMART" id="SM00421">
    <property type="entry name" value="HTH_LUXR"/>
    <property type="match status" value="1"/>
</dbReference>
<proteinExistence type="predicted"/>
<dbReference type="SUPFAM" id="SSF46894">
    <property type="entry name" value="C-terminal effector domain of the bipartite response regulators"/>
    <property type="match status" value="1"/>
</dbReference>
<reference evidence="2 3" key="1">
    <citation type="submission" date="2016-11" db="EMBL/GenBank/DDBJ databases">
        <authorList>
            <person name="Jaros S."/>
            <person name="Januszkiewicz K."/>
            <person name="Wedrychowicz H."/>
        </authorList>
    </citation>
    <scope>NUCLEOTIDE SEQUENCE [LARGE SCALE GENOMIC DNA]</scope>
    <source>
        <strain evidence="2 3">DSM 3089</strain>
    </source>
</reference>
<evidence type="ECO:0000313" key="3">
    <source>
        <dbReference type="Proteomes" id="UP000184526"/>
    </source>
</evidence>